<gene>
    <name evidence="1" type="primary">TOM70_2</name>
    <name evidence="1" type="ORF">FBU59_005861</name>
</gene>
<name>A0ACC1J1I2_9FUNG</name>
<comment type="caution">
    <text evidence="1">The sequence shown here is derived from an EMBL/GenBank/DDBJ whole genome shotgun (WGS) entry which is preliminary data.</text>
</comment>
<proteinExistence type="predicted"/>
<evidence type="ECO:0000313" key="2">
    <source>
        <dbReference type="Proteomes" id="UP001150603"/>
    </source>
</evidence>
<reference evidence="1" key="1">
    <citation type="submission" date="2022-07" db="EMBL/GenBank/DDBJ databases">
        <title>Phylogenomic reconstructions and comparative analyses of Kickxellomycotina fungi.</title>
        <authorList>
            <person name="Reynolds N.K."/>
            <person name="Stajich J.E."/>
            <person name="Barry K."/>
            <person name="Grigoriev I.V."/>
            <person name="Crous P."/>
            <person name="Smith M.E."/>
        </authorList>
    </citation>
    <scope>NUCLEOTIDE SEQUENCE</scope>
    <source>
        <strain evidence="1">NRRL 5244</strain>
    </source>
</reference>
<sequence length="335" mass="37218">MSEAPVDKSAQQSASLLEKLNLNERSWKFYAAAAIPPAVVAGLALWYYSSNNPKAESKKDEKKKKKSRKSKKSAKPAGEQGTPKEATADAEDVKASTSTVGGDEESPEKLTDAQIAALDKDTKKKLAQSLKTRGNKFFIAKRFPKAIEMYTQALRFDEDPVFYSNRAACYGASDENDKVIEDCTSALKLEPRYVKALMRRAQAFENVDRFRDSLYDFTTACILEDFKNNLASTSAERVLKKLAESEARERVEKREPRLPSVSFISGYLNSFRDNGIAAEGEELSEADSLYNAALELIADQQYQKAIESIDKAIELVEENGAEGVQRADDVYSLRG</sequence>
<dbReference type="EMBL" id="JANBPW010004855">
    <property type="protein sequence ID" value="KAJ1933931.1"/>
    <property type="molecule type" value="Genomic_DNA"/>
</dbReference>
<evidence type="ECO:0000313" key="1">
    <source>
        <dbReference type="EMBL" id="KAJ1933931.1"/>
    </source>
</evidence>
<feature type="non-terminal residue" evidence="1">
    <location>
        <position position="335"/>
    </location>
</feature>
<accession>A0ACC1J1I2</accession>
<dbReference type="Proteomes" id="UP001150603">
    <property type="component" value="Unassembled WGS sequence"/>
</dbReference>
<keyword evidence="2" id="KW-1185">Reference proteome</keyword>
<organism evidence="1 2">
    <name type="scientific">Linderina macrospora</name>
    <dbReference type="NCBI Taxonomy" id="4868"/>
    <lineage>
        <taxon>Eukaryota</taxon>
        <taxon>Fungi</taxon>
        <taxon>Fungi incertae sedis</taxon>
        <taxon>Zoopagomycota</taxon>
        <taxon>Kickxellomycotina</taxon>
        <taxon>Kickxellomycetes</taxon>
        <taxon>Kickxellales</taxon>
        <taxon>Kickxellaceae</taxon>
        <taxon>Linderina</taxon>
    </lineage>
</organism>
<protein>
    <submittedName>
        <fullName evidence="1">TOM (Translocase of outer membrane) complex component</fullName>
    </submittedName>
</protein>